<proteinExistence type="predicted"/>
<evidence type="ECO:0000313" key="1">
    <source>
        <dbReference type="EMBL" id="KAF1930599.1"/>
    </source>
</evidence>
<dbReference type="AlphaFoldDB" id="A0A6A5RSM0"/>
<accession>A0A6A5RSM0</accession>
<dbReference type="RefSeq" id="XP_033450847.1">
    <property type="nucleotide sequence ID" value="XM_033591933.1"/>
</dbReference>
<dbReference type="EMBL" id="ML978963">
    <property type="protein sequence ID" value="KAF1930599.1"/>
    <property type="molecule type" value="Genomic_DNA"/>
</dbReference>
<sequence>MLLLLDALETGNFDHVRKIEHAYIVFRDLQDNGVHKLASLAVEKLRSTFEKHQRQIDDVR</sequence>
<dbReference type="Proteomes" id="UP000800082">
    <property type="component" value="Unassembled WGS sequence"/>
</dbReference>
<evidence type="ECO:0000313" key="2">
    <source>
        <dbReference type="Proteomes" id="UP000800082"/>
    </source>
</evidence>
<keyword evidence="2" id="KW-1185">Reference proteome</keyword>
<dbReference type="GeneID" id="54349601"/>
<protein>
    <submittedName>
        <fullName evidence="1">Uncharacterized protein</fullName>
    </submittedName>
</protein>
<reference evidence="1" key="1">
    <citation type="journal article" date="2020" name="Stud. Mycol.">
        <title>101 Dothideomycetes genomes: a test case for predicting lifestyles and emergence of pathogens.</title>
        <authorList>
            <person name="Haridas S."/>
            <person name="Albert R."/>
            <person name="Binder M."/>
            <person name="Bloem J."/>
            <person name="Labutti K."/>
            <person name="Salamov A."/>
            <person name="Andreopoulos B."/>
            <person name="Baker S."/>
            <person name="Barry K."/>
            <person name="Bills G."/>
            <person name="Bluhm B."/>
            <person name="Cannon C."/>
            <person name="Castanera R."/>
            <person name="Culley D."/>
            <person name="Daum C."/>
            <person name="Ezra D."/>
            <person name="Gonzalez J."/>
            <person name="Henrissat B."/>
            <person name="Kuo A."/>
            <person name="Liang C."/>
            <person name="Lipzen A."/>
            <person name="Lutzoni F."/>
            <person name="Magnuson J."/>
            <person name="Mondo S."/>
            <person name="Nolan M."/>
            <person name="Ohm R."/>
            <person name="Pangilinan J."/>
            <person name="Park H.-J."/>
            <person name="Ramirez L."/>
            <person name="Alfaro M."/>
            <person name="Sun H."/>
            <person name="Tritt A."/>
            <person name="Yoshinaga Y."/>
            <person name="Zwiers L.-H."/>
            <person name="Turgeon B."/>
            <person name="Goodwin S."/>
            <person name="Spatafora J."/>
            <person name="Crous P."/>
            <person name="Grigoriev I."/>
        </authorList>
    </citation>
    <scope>NUCLEOTIDE SEQUENCE</scope>
    <source>
        <strain evidence="1">CBS 183.55</strain>
    </source>
</reference>
<gene>
    <name evidence="1" type="ORF">M421DRAFT_418894</name>
</gene>
<name>A0A6A5RSM0_9PLEO</name>
<organism evidence="1 2">
    <name type="scientific">Didymella exigua CBS 183.55</name>
    <dbReference type="NCBI Taxonomy" id="1150837"/>
    <lineage>
        <taxon>Eukaryota</taxon>
        <taxon>Fungi</taxon>
        <taxon>Dikarya</taxon>
        <taxon>Ascomycota</taxon>
        <taxon>Pezizomycotina</taxon>
        <taxon>Dothideomycetes</taxon>
        <taxon>Pleosporomycetidae</taxon>
        <taxon>Pleosporales</taxon>
        <taxon>Pleosporineae</taxon>
        <taxon>Didymellaceae</taxon>
        <taxon>Didymella</taxon>
    </lineage>
</organism>